<comment type="similarity">
    <text evidence="2">Belongs to the GerABKC lipoprotein family.</text>
</comment>
<dbReference type="EMBL" id="BMKR01000012">
    <property type="protein sequence ID" value="GGF85175.1"/>
    <property type="molecule type" value="Genomic_DNA"/>
</dbReference>
<keyword evidence="6" id="KW-0564">Palmitate</keyword>
<evidence type="ECO:0000256" key="6">
    <source>
        <dbReference type="ARBA" id="ARBA00023139"/>
    </source>
</evidence>
<feature type="domain" description="Spore germination GerAC-like C-terminal" evidence="8">
    <location>
        <begin position="231"/>
        <end position="394"/>
    </location>
</feature>
<comment type="subcellular location">
    <subcellularLocation>
        <location evidence="1">Membrane</location>
        <topology evidence="1">Lipid-anchor</topology>
    </subcellularLocation>
</comment>
<dbReference type="Pfam" id="PF25198">
    <property type="entry name" value="Spore_GerAC_N"/>
    <property type="match status" value="1"/>
</dbReference>
<name>A0A917CDA5_9BACL</name>
<keyword evidence="11" id="KW-1185">Reference proteome</keyword>
<reference evidence="10" key="1">
    <citation type="journal article" date="2014" name="Int. J. Syst. Evol. Microbiol.">
        <title>Complete genome sequence of Corynebacterium casei LMG S-19264T (=DSM 44701T), isolated from a smear-ripened cheese.</title>
        <authorList>
            <consortium name="US DOE Joint Genome Institute (JGI-PGF)"/>
            <person name="Walter F."/>
            <person name="Albersmeier A."/>
            <person name="Kalinowski J."/>
            <person name="Ruckert C."/>
        </authorList>
    </citation>
    <scope>NUCLEOTIDE SEQUENCE</scope>
    <source>
        <strain evidence="10">CGMCC 1.16134</strain>
    </source>
</reference>
<evidence type="ECO:0000256" key="7">
    <source>
        <dbReference type="ARBA" id="ARBA00023288"/>
    </source>
</evidence>
<comment type="caution">
    <text evidence="10">The sequence shown here is derived from an EMBL/GenBank/DDBJ whole genome shotgun (WGS) entry which is preliminary data.</text>
</comment>
<dbReference type="PANTHER" id="PTHR35789">
    <property type="entry name" value="SPORE GERMINATION PROTEIN B3"/>
    <property type="match status" value="1"/>
</dbReference>
<dbReference type="InterPro" id="IPR008844">
    <property type="entry name" value="Spore_GerAC-like"/>
</dbReference>
<dbReference type="NCBIfam" id="TIGR02887">
    <property type="entry name" value="spore_ger_x_C"/>
    <property type="match status" value="1"/>
</dbReference>
<keyword evidence="7" id="KW-0449">Lipoprotein</keyword>
<dbReference type="InterPro" id="IPR038501">
    <property type="entry name" value="Spore_GerAC_C_sf"/>
</dbReference>
<keyword evidence="4" id="KW-0732">Signal</keyword>
<reference evidence="10" key="2">
    <citation type="submission" date="2020-09" db="EMBL/GenBank/DDBJ databases">
        <authorList>
            <person name="Sun Q."/>
            <person name="Zhou Y."/>
        </authorList>
    </citation>
    <scope>NUCLEOTIDE SEQUENCE</scope>
    <source>
        <strain evidence="10">CGMCC 1.16134</strain>
    </source>
</reference>
<dbReference type="InterPro" id="IPR057336">
    <property type="entry name" value="GerAC_N"/>
</dbReference>
<dbReference type="Pfam" id="PF05504">
    <property type="entry name" value="Spore_GerAC"/>
    <property type="match status" value="1"/>
</dbReference>
<accession>A0A917CDA5</accession>
<evidence type="ECO:0008006" key="12">
    <source>
        <dbReference type="Google" id="ProtNLM"/>
    </source>
</evidence>
<dbReference type="GO" id="GO:0009847">
    <property type="term" value="P:spore germination"/>
    <property type="evidence" value="ECO:0007669"/>
    <property type="project" value="InterPro"/>
</dbReference>
<protein>
    <recommendedName>
        <fullName evidence="12">Ger(X)C family spore germination protein</fullName>
    </recommendedName>
</protein>
<dbReference type="AlphaFoldDB" id="A0A917CDA5"/>
<feature type="domain" description="Spore germination protein N-terminal" evidence="9">
    <location>
        <begin position="29"/>
        <end position="201"/>
    </location>
</feature>
<keyword evidence="5" id="KW-0472">Membrane</keyword>
<dbReference type="PROSITE" id="PS51257">
    <property type="entry name" value="PROKAR_LIPOPROTEIN"/>
    <property type="match status" value="1"/>
</dbReference>
<evidence type="ECO:0000256" key="1">
    <source>
        <dbReference type="ARBA" id="ARBA00004635"/>
    </source>
</evidence>
<dbReference type="RefSeq" id="WP_189026688.1">
    <property type="nucleotide sequence ID" value="NZ_BMKR01000012.1"/>
</dbReference>
<evidence type="ECO:0000256" key="2">
    <source>
        <dbReference type="ARBA" id="ARBA00007886"/>
    </source>
</evidence>
<dbReference type="InterPro" id="IPR046953">
    <property type="entry name" value="Spore_GerAC-like_C"/>
</dbReference>
<evidence type="ECO:0000256" key="4">
    <source>
        <dbReference type="ARBA" id="ARBA00022729"/>
    </source>
</evidence>
<dbReference type="Gene3D" id="3.30.300.210">
    <property type="entry name" value="Nutrient germinant receptor protein C, domain 3"/>
    <property type="match status" value="1"/>
</dbReference>
<sequence>MKTRAKAAFSVLLVCLQLMFFLSLTGCWDSVELNRRAIVSGVAIDRGPNEEQKYVISFQIIVADEISGENSRGVSPVTLYTGRGRTMFEALANASRQTARFLSLGHVRVLVISEAFAREGIKGIMDVLERESDMRLTTLFFISKGQPAIDCMSTLTVFGKIPSNDLVEKLETTSKQFGYSYKMEVDDVIRGIQTIGGGPLINGVYVSGARSKADTKKNLETIEPQAIIRIKGLAVFKDDKLKGWLEGEAAAGAALIRNKIKHLPVIIKMKDGSYVSCNVYQSQVHIKAELTDPEHPVFSVRITQQAAIKESSNDLELTDPQVLKDISVKIAEVTHQQLETAIVSTQKLKSDVLGFGEVLERSHPRGWKKIRDRWSRIYATSRIEIATEAVIRHTDMRTDSFQVNKPE</sequence>
<dbReference type="Proteomes" id="UP000637643">
    <property type="component" value="Unassembled WGS sequence"/>
</dbReference>
<evidence type="ECO:0000313" key="11">
    <source>
        <dbReference type="Proteomes" id="UP000637643"/>
    </source>
</evidence>
<organism evidence="10 11">
    <name type="scientific">Paenibacillus albidus</name>
    <dbReference type="NCBI Taxonomy" id="2041023"/>
    <lineage>
        <taxon>Bacteria</taxon>
        <taxon>Bacillati</taxon>
        <taxon>Bacillota</taxon>
        <taxon>Bacilli</taxon>
        <taxon>Bacillales</taxon>
        <taxon>Paenibacillaceae</taxon>
        <taxon>Paenibacillus</taxon>
    </lineage>
</organism>
<evidence type="ECO:0000259" key="8">
    <source>
        <dbReference type="Pfam" id="PF05504"/>
    </source>
</evidence>
<evidence type="ECO:0000256" key="5">
    <source>
        <dbReference type="ARBA" id="ARBA00023136"/>
    </source>
</evidence>
<evidence type="ECO:0000313" key="10">
    <source>
        <dbReference type="EMBL" id="GGF85175.1"/>
    </source>
</evidence>
<evidence type="ECO:0000259" key="9">
    <source>
        <dbReference type="Pfam" id="PF25198"/>
    </source>
</evidence>
<dbReference type="GO" id="GO:0016020">
    <property type="term" value="C:membrane"/>
    <property type="evidence" value="ECO:0007669"/>
    <property type="project" value="UniProtKB-SubCell"/>
</dbReference>
<proteinExistence type="inferred from homology"/>
<dbReference type="PANTHER" id="PTHR35789:SF1">
    <property type="entry name" value="SPORE GERMINATION PROTEIN B3"/>
    <property type="match status" value="1"/>
</dbReference>
<keyword evidence="3" id="KW-0309">Germination</keyword>
<dbReference type="Gene3D" id="6.20.190.10">
    <property type="entry name" value="Nutrient germinant receptor protein C, domain 1"/>
    <property type="match status" value="1"/>
</dbReference>
<gene>
    <name evidence="10" type="ORF">GCM10010912_33100</name>
</gene>
<evidence type="ECO:0000256" key="3">
    <source>
        <dbReference type="ARBA" id="ARBA00022544"/>
    </source>
</evidence>